<dbReference type="Proteomes" id="UP000499080">
    <property type="component" value="Unassembled WGS sequence"/>
</dbReference>
<name>A0A4Y2AU37_ARAVE</name>
<proteinExistence type="predicted"/>
<gene>
    <name evidence="1" type="ORF">AVEN_263757_1</name>
</gene>
<protein>
    <submittedName>
        <fullName evidence="1">Uncharacterized protein</fullName>
    </submittedName>
</protein>
<evidence type="ECO:0000313" key="2">
    <source>
        <dbReference type="Proteomes" id="UP000499080"/>
    </source>
</evidence>
<evidence type="ECO:0000313" key="1">
    <source>
        <dbReference type="EMBL" id="GBL82695.1"/>
    </source>
</evidence>
<sequence>MIMFSNQGGKSHGENMKKVGLFAPFLRNIQKYKKIAKYKEKCKQRRIHFKRCNISLRRMICKADHEGVNSSEVGGSNLTYSRASWQVHESRAHDKTDVCHILLGKAALEDPGRI</sequence>
<accession>A0A4Y2AU37</accession>
<reference evidence="1 2" key="1">
    <citation type="journal article" date="2019" name="Sci. Rep.">
        <title>Orb-weaving spider Araneus ventricosus genome elucidates the spidroin gene catalogue.</title>
        <authorList>
            <person name="Kono N."/>
            <person name="Nakamura H."/>
            <person name="Ohtoshi R."/>
            <person name="Moran D.A.P."/>
            <person name="Shinohara A."/>
            <person name="Yoshida Y."/>
            <person name="Fujiwara M."/>
            <person name="Mori M."/>
            <person name="Tomita M."/>
            <person name="Arakawa K."/>
        </authorList>
    </citation>
    <scope>NUCLEOTIDE SEQUENCE [LARGE SCALE GENOMIC DNA]</scope>
</reference>
<comment type="caution">
    <text evidence="1">The sequence shown here is derived from an EMBL/GenBank/DDBJ whole genome shotgun (WGS) entry which is preliminary data.</text>
</comment>
<keyword evidence="2" id="KW-1185">Reference proteome</keyword>
<dbReference type="AlphaFoldDB" id="A0A4Y2AU37"/>
<organism evidence="1 2">
    <name type="scientific">Araneus ventricosus</name>
    <name type="common">Orbweaver spider</name>
    <name type="synonym">Epeira ventricosa</name>
    <dbReference type="NCBI Taxonomy" id="182803"/>
    <lineage>
        <taxon>Eukaryota</taxon>
        <taxon>Metazoa</taxon>
        <taxon>Ecdysozoa</taxon>
        <taxon>Arthropoda</taxon>
        <taxon>Chelicerata</taxon>
        <taxon>Arachnida</taxon>
        <taxon>Araneae</taxon>
        <taxon>Araneomorphae</taxon>
        <taxon>Entelegynae</taxon>
        <taxon>Araneoidea</taxon>
        <taxon>Araneidae</taxon>
        <taxon>Araneus</taxon>
    </lineage>
</organism>
<dbReference type="EMBL" id="BGPR01000029">
    <property type="protein sequence ID" value="GBL82695.1"/>
    <property type="molecule type" value="Genomic_DNA"/>
</dbReference>